<dbReference type="Proteomes" id="UP001434337">
    <property type="component" value="Chromosome"/>
</dbReference>
<gene>
    <name evidence="2" type="primary">yaaA</name>
    <name evidence="2" type="ORF">PCC79_15180</name>
</gene>
<dbReference type="RefSeq" id="WP_342372324.1">
    <property type="nucleotide sequence ID" value="NZ_CP115965.1"/>
</dbReference>
<dbReference type="HAMAP" id="MF_00652">
    <property type="entry name" value="UPF0246"/>
    <property type="match status" value="1"/>
</dbReference>
<name>A0ABZ3C603_9ACTN</name>
<sequence length="267" mass="29277">MLALLSPAKSLDFDTPLPTRRHTVPTLLGESEALIDVLRGLSVADVGALMDISDELAALNAQRYAEFTVPFTPANARPAVFAFAGDVYQGMDPRRFDTRDLTRAQKTVRILSGLYGVLRPLDLVQPYRLEMGTRLRTERGASLYAWWGRRITDALRDDLAASPGADAVVNLASQEYFGAVDVEHLAARVISPRFEDTSARGQRSVVSFYAKRARGAMAAWLVQQRVQSVAALRGFDAAGYRFDADASTADQPVFVRRFEDRPAPAGG</sequence>
<evidence type="ECO:0000313" key="2">
    <source>
        <dbReference type="EMBL" id="WZW98212.1"/>
    </source>
</evidence>
<dbReference type="PANTHER" id="PTHR30283:SF4">
    <property type="entry name" value="PEROXIDE STRESS RESISTANCE PROTEIN YAAA"/>
    <property type="match status" value="1"/>
</dbReference>
<evidence type="ECO:0000313" key="3">
    <source>
        <dbReference type="Proteomes" id="UP001434337"/>
    </source>
</evidence>
<comment type="similarity">
    <text evidence="1">Belongs to the UPF0246 family.</text>
</comment>
<dbReference type="EMBL" id="CP115965">
    <property type="protein sequence ID" value="WZW98212.1"/>
    <property type="molecule type" value="Genomic_DNA"/>
</dbReference>
<organism evidence="2 3">
    <name type="scientific">Propioniciclava soli</name>
    <dbReference type="NCBI Taxonomy" id="2775081"/>
    <lineage>
        <taxon>Bacteria</taxon>
        <taxon>Bacillati</taxon>
        <taxon>Actinomycetota</taxon>
        <taxon>Actinomycetes</taxon>
        <taxon>Propionibacteriales</taxon>
        <taxon>Propionibacteriaceae</taxon>
        <taxon>Propioniciclava</taxon>
    </lineage>
</organism>
<accession>A0ABZ3C603</accession>
<dbReference type="NCBIfam" id="NF002542">
    <property type="entry name" value="PRK02101.1-3"/>
    <property type="match status" value="1"/>
</dbReference>
<keyword evidence="3" id="KW-1185">Reference proteome</keyword>
<dbReference type="PANTHER" id="PTHR30283">
    <property type="entry name" value="PEROXIDE STRESS RESPONSE PROTEIN YAAA"/>
    <property type="match status" value="1"/>
</dbReference>
<dbReference type="Pfam" id="PF03883">
    <property type="entry name" value="H2O2_YaaD"/>
    <property type="match status" value="1"/>
</dbReference>
<evidence type="ECO:0000256" key="1">
    <source>
        <dbReference type="HAMAP-Rule" id="MF_00652"/>
    </source>
</evidence>
<reference evidence="2 3" key="1">
    <citation type="journal article" date="2023" name="Environ Microbiome">
        <title>A coral-associated actinobacterium mitigates coral bleaching under heat stress.</title>
        <authorList>
            <person name="Li J."/>
            <person name="Zou Y."/>
            <person name="Li Q."/>
            <person name="Zhang J."/>
            <person name="Bourne D.G."/>
            <person name="Lyu Y."/>
            <person name="Liu C."/>
            <person name="Zhang S."/>
        </authorList>
    </citation>
    <scope>NUCLEOTIDE SEQUENCE [LARGE SCALE GENOMIC DNA]</scope>
    <source>
        <strain evidence="2 3">SCSIO 13291</strain>
    </source>
</reference>
<proteinExistence type="inferred from homology"/>
<protein>
    <recommendedName>
        <fullName evidence="1">UPF0246 protein PCC79_15180</fullName>
    </recommendedName>
</protein>
<dbReference type="InterPro" id="IPR005583">
    <property type="entry name" value="YaaA"/>
</dbReference>